<keyword evidence="7" id="KW-1185">Reference proteome</keyword>
<dbReference type="GeneID" id="17351475"/>
<gene>
    <name evidence="6" type="ORF">CHLNCDRAFT_139357</name>
</gene>
<dbReference type="Gene3D" id="3.30.70.330">
    <property type="match status" value="3"/>
</dbReference>
<dbReference type="InterPro" id="IPR000504">
    <property type="entry name" value="RRM_dom"/>
</dbReference>
<dbReference type="CDD" id="cd12531">
    <property type="entry name" value="RRM3_MEI2_like"/>
    <property type="match status" value="1"/>
</dbReference>
<dbReference type="eggNOG" id="KOG4660">
    <property type="taxonomic scope" value="Eukaryota"/>
</dbReference>
<dbReference type="CDD" id="cd12524">
    <property type="entry name" value="RRM1_MEI2_like"/>
    <property type="match status" value="1"/>
</dbReference>
<dbReference type="InterPro" id="IPR007201">
    <property type="entry name" value="Mei2-like_Rrm_C"/>
</dbReference>
<dbReference type="InterPro" id="IPR012677">
    <property type="entry name" value="Nucleotide-bd_a/b_plait_sf"/>
</dbReference>
<dbReference type="Pfam" id="PF04059">
    <property type="entry name" value="RRM_2"/>
    <property type="match status" value="1"/>
</dbReference>
<feature type="region of interest" description="Disordered" evidence="4">
    <location>
        <begin position="157"/>
        <end position="238"/>
    </location>
</feature>
<evidence type="ECO:0000256" key="3">
    <source>
        <dbReference type="PROSITE-ProRule" id="PRU00176"/>
    </source>
</evidence>
<dbReference type="SUPFAM" id="SSF54928">
    <property type="entry name" value="RNA-binding domain, RBD"/>
    <property type="match status" value="2"/>
</dbReference>
<dbReference type="eggNOG" id="KOG1591">
    <property type="taxonomic scope" value="Eukaryota"/>
</dbReference>
<evidence type="ECO:0000313" key="7">
    <source>
        <dbReference type="Proteomes" id="UP000008141"/>
    </source>
</evidence>
<dbReference type="InParanoid" id="E1ZQ37"/>
<proteinExistence type="predicted"/>
<dbReference type="InterPro" id="IPR035979">
    <property type="entry name" value="RBD_domain_sf"/>
</dbReference>
<dbReference type="OrthoDB" id="417481at2759"/>
<evidence type="ECO:0000259" key="5">
    <source>
        <dbReference type="PROSITE" id="PS50102"/>
    </source>
</evidence>
<dbReference type="EMBL" id="GL433858">
    <property type="protein sequence ID" value="EFN52088.1"/>
    <property type="molecule type" value="Genomic_DNA"/>
</dbReference>
<dbReference type="Pfam" id="PF00076">
    <property type="entry name" value="RRM_1"/>
    <property type="match status" value="1"/>
</dbReference>
<feature type="compositionally biased region" description="Low complexity" evidence="4">
    <location>
        <begin position="181"/>
        <end position="214"/>
    </location>
</feature>
<feature type="region of interest" description="Disordered" evidence="4">
    <location>
        <begin position="275"/>
        <end position="319"/>
    </location>
</feature>
<dbReference type="InterPro" id="IPR034453">
    <property type="entry name" value="MEI2-like_RRM1"/>
</dbReference>
<dbReference type="CDD" id="cd12276">
    <property type="entry name" value="RRM2_MEI2_EAR1_like"/>
    <property type="match status" value="1"/>
</dbReference>
<dbReference type="SMART" id="SM00360">
    <property type="entry name" value="RRM"/>
    <property type="match status" value="3"/>
</dbReference>
<dbReference type="PANTHER" id="PTHR23189">
    <property type="entry name" value="RNA RECOGNITION MOTIF-CONTAINING"/>
    <property type="match status" value="1"/>
</dbReference>
<dbReference type="RefSeq" id="XP_005844190.1">
    <property type="nucleotide sequence ID" value="XM_005844128.1"/>
</dbReference>
<feature type="compositionally biased region" description="Low complexity" evidence="4">
    <location>
        <begin position="157"/>
        <end position="170"/>
    </location>
</feature>
<dbReference type="InterPro" id="IPR034454">
    <property type="entry name" value="MEI2-like_RRM3"/>
</dbReference>
<evidence type="ECO:0000256" key="4">
    <source>
        <dbReference type="SAM" id="MobiDB-lite"/>
    </source>
</evidence>
<reference evidence="6 7" key="1">
    <citation type="journal article" date="2010" name="Plant Cell">
        <title>The Chlorella variabilis NC64A genome reveals adaptation to photosymbiosis, coevolution with viruses, and cryptic sex.</title>
        <authorList>
            <person name="Blanc G."/>
            <person name="Duncan G."/>
            <person name="Agarkova I."/>
            <person name="Borodovsky M."/>
            <person name="Gurnon J."/>
            <person name="Kuo A."/>
            <person name="Lindquist E."/>
            <person name="Lucas S."/>
            <person name="Pangilinan J."/>
            <person name="Polle J."/>
            <person name="Salamov A."/>
            <person name="Terry A."/>
            <person name="Yamada T."/>
            <person name="Dunigan D.D."/>
            <person name="Grigoriev I.V."/>
            <person name="Claverie J.M."/>
            <person name="Van Etten J.L."/>
        </authorList>
    </citation>
    <scope>NUCLEOTIDE SEQUENCE [LARGE SCALE GENOMIC DNA]</scope>
    <source>
        <strain evidence="6 7">NC64A</strain>
    </source>
</reference>
<name>E1ZQ37_CHLVA</name>
<accession>E1ZQ37</accession>
<dbReference type="Proteomes" id="UP000008141">
    <property type="component" value="Unassembled WGS sequence"/>
</dbReference>
<dbReference type="Gene3D" id="2.60.120.620">
    <property type="entry name" value="q2cbj1_9rhob like domain"/>
    <property type="match status" value="1"/>
</dbReference>
<keyword evidence="2 3" id="KW-0694">RNA-binding</keyword>
<feature type="compositionally biased region" description="Polar residues" evidence="4">
    <location>
        <begin position="278"/>
        <end position="296"/>
    </location>
</feature>
<dbReference type="PROSITE" id="PS50102">
    <property type="entry name" value="RRM"/>
    <property type="match status" value="1"/>
</dbReference>
<evidence type="ECO:0000256" key="2">
    <source>
        <dbReference type="ARBA" id="ARBA00022884"/>
    </source>
</evidence>
<dbReference type="KEGG" id="cvr:CHLNCDRAFT_139357"/>
<protein>
    <recommendedName>
        <fullName evidence="5">RRM domain-containing protein</fullName>
    </recommendedName>
</protein>
<dbReference type="GO" id="GO:0003723">
    <property type="term" value="F:RNA binding"/>
    <property type="evidence" value="ECO:0007669"/>
    <property type="project" value="UniProtKB-UniRule"/>
</dbReference>
<feature type="domain" description="RRM" evidence="5">
    <location>
        <begin position="374"/>
        <end position="447"/>
    </location>
</feature>
<evidence type="ECO:0000256" key="1">
    <source>
        <dbReference type="ARBA" id="ARBA00022737"/>
    </source>
</evidence>
<organism evidence="7">
    <name type="scientific">Chlorella variabilis</name>
    <name type="common">Green alga</name>
    <dbReference type="NCBI Taxonomy" id="554065"/>
    <lineage>
        <taxon>Eukaryota</taxon>
        <taxon>Viridiplantae</taxon>
        <taxon>Chlorophyta</taxon>
        <taxon>core chlorophytes</taxon>
        <taxon>Trebouxiophyceae</taxon>
        <taxon>Chlorellales</taxon>
        <taxon>Chlorellaceae</taxon>
        <taxon>Chlorella clade</taxon>
        <taxon>Chlorella</taxon>
    </lineage>
</organism>
<dbReference type="AlphaFoldDB" id="E1ZQ37"/>
<dbReference type="OMA" id="QDNHAAN"/>
<keyword evidence="1" id="KW-0677">Repeat</keyword>
<sequence>MDGSISDDPIRTSWGTFLTRAQDEVVYAIEHRVANWTHLPVENAGGVLQGKRFHYGAHWDDLDLDENPDGLGGGSVRVATVLIYLSDAEEGGETAFPHSRWLDKEKQTAGKAFSNCAKDGVAALARKGNAIMFWDAKPGSMRQDKWSMHTGARTMLSAQASAAGQAAPSWPGAPPDHAHVAASGSPQQLSASSGSSPQGQDIPAPLAGALVGAPDTASASSQQTSLFPRFSPDAPELFASSGSTAAAAAAAQQQQQQQAAALKQNLQKLYGSLGLQHGSRSSLPDIQENEPQTSLPSDPPLSQRLPPYGRPPSGRALSDEDLFGMQDLGQAAHVAHGGSAAANATSGALPAAGPPPAADLSLVGQLPAGTSQSRTLFVRNVDPSVPEDELRTLFEAFGEVRSLYTAAKARGFVVVSYYDTRAATLAKHTLTGQMLAGQQLDVHFSLPKDDREAAQGTLLVASLDAGSSRQELLYLFSQYGELRDVADDPLGRPNCCLVEFYDTRHAAAALQGISQAPDMASRLVVMDPSAAAVLPQAGPGAPSAAAAQLSTSLSHDYLAAMPSGGQPGSQYGGGMRNVGSSPALLYGGGTHGSSSQLDYLLAGGGGAALHMHQQQAAAAAAAQQGGGGGAGSFDPTAQLLSGLAAADPLAGMNRSFSEMSLESSSGALGGRFAPNSMSTGDLLAMTQGLQGAGSSALRGIASTGSMWPHHQHHASLGSSPVGTGAWPAALVGGSHGSLQDLLQKQAAVNAALQQQAAAVNAAALMQQPNQLVQNAALQAAMQQALLTQQAAALLGHGGLQGAGLLGGGGRRGVEPPLGGRLARRPLDPVAEAERRMQQEKLYSLDLNKIRAGEDKRTTLMVKNIPNKYTQKMLLALVEERFRGMFDFFYLPIDFKNKCNVGYAFINMVRPEYIVPLVEELHGKKWPKFNSEKICHIAYGRIQGKAALVQHFQNSSLLHEDKRCRPILFHTNGTLAGEVEQFPGTLSSPIVPAAAAGATSVPAMAAAAASVAAVAVHGTAAPQVGQSGSAVVLEPDRGV</sequence>
<evidence type="ECO:0000313" key="6">
    <source>
        <dbReference type="EMBL" id="EFN52088.1"/>
    </source>
</evidence>
<feature type="compositionally biased region" description="Polar residues" evidence="4">
    <location>
        <begin position="217"/>
        <end position="226"/>
    </location>
</feature>
<dbReference type="FunCoup" id="E1ZQ37">
    <property type="interactions" value="252"/>
</dbReference>